<dbReference type="SUPFAM" id="SSF141868">
    <property type="entry name" value="EAL domain-like"/>
    <property type="match status" value="1"/>
</dbReference>
<protein>
    <submittedName>
        <fullName evidence="3">Uncharacterized protein</fullName>
    </submittedName>
</protein>
<organism evidence="3 4">
    <name type="scientific">Candidatus Magnetaquiglobus chichijimensis</name>
    <dbReference type="NCBI Taxonomy" id="3141448"/>
    <lineage>
        <taxon>Bacteria</taxon>
        <taxon>Pseudomonadati</taxon>
        <taxon>Pseudomonadota</taxon>
        <taxon>Magnetococcia</taxon>
        <taxon>Magnetococcales</taxon>
        <taxon>Candidatus Magnetaquicoccaceae</taxon>
        <taxon>Candidatus Magnetaquiglobus</taxon>
    </lineage>
</organism>
<dbReference type="SMART" id="SM00267">
    <property type="entry name" value="GGDEF"/>
    <property type="match status" value="1"/>
</dbReference>
<evidence type="ECO:0000313" key="3">
    <source>
        <dbReference type="EMBL" id="GAB0056423.1"/>
    </source>
</evidence>
<dbReference type="InterPro" id="IPR001633">
    <property type="entry name" value="EAL_dom"/>
</dbReference>
<dbReference type="Pfam" id="PF00563">
    <property type="entry name" value="EAL"/>
    <property type="match status" value="1"/>
</dbReference>
<dbReference type="SUPFAM" id="SSF55073">
    <property type="entry name" value="Nucleotide cyclase"/>
    <property type="match status" value="1"/>
</dbReference>
<evidence type="ECO:0000313" key="4">
    <source>
        <dbReference type="Proteomes" id="UP001628193"/>
    </source>
</evidence>
<dbReference type="CDD" id="cd01948">
    <property type="entry name" value="EAL"/>
    <property type="match status" value="1"/>
</dbReference>
<dbReference type="SUPFAM" id="SSF55785">
    <property type="entry name" value="PYP-like sensor domain (PAS domain)"/>
    <property type="match status" value="1"/>
</dbReference>
<dbReference type="RefSeq" id="WP_420904130.1">
    <property type="nucleotide sequence ID" value="NZ_BAAFGK010000002.1"/>
</dbReference>
<dbReference type="SMART" id="SM00052">
    <property type="entry name" value="EAL"/>
    <property type="match status" value="1"/>
</dbReference>
<dbReference type="CDD" id="cd01949">
    <property type="entry name" value="GGDEF"/>
    <property type="match status" value="1"/>
</dbReference>
<name>A0ABQ0C6B1_9PROT</name>
<dbReference type="PROSITE" id="PS50887">
    <property type="entry name" value="GGDEF"/>
    <property type="match status" value="1"/>
</dbReference>
<dbReference type="Pfam" id="PF00990">
    <property type="entry name" value="GGDEF"/>
    <property type="match status" value="1"/>
</dbReference>
<dbReference type="InterPro" id="IPR000014">
    <property type="entry name" value="PAS"/>
</dbReference>
<gene>
    <name evidence="3" type="ORF">SIID45300_00730</name>
</gene>
<feature type="domain" description="GGDEF" evidence="2">
    <location>
        <begin position="176"/>
        <end position="309"/>
    </location>
</feature>
<evidence type="ECO:0000259" key="1">
    <source>
        <dbReference type="PROSITE" id="PS50883"/>
    </source>
</evidence>
<dbReference type="PROSITE" id="PS50883">
    <property type="entry name" value="EAL"/>
    <property type="match status" value="1"/>
</dbReference>
<dbReference type="Proteomes" id="UP001628193">
    <property type="component" value="Unassembled WGS sequence"/>
</dbReference>
<dbReference type="PANTHER" id="PTHR44757">
    <property type="entry name" value="DIGUANYLATE CYCLASE DGCP"/>
    <property type="match status" value="1"/>
</dbReference>
<dbReference type="InterPro" id="IPR035919">
    <property type="entry name" value="EAL_sf"/>
</dbReference>
<reference evidence="3 4" key="1">
    <citation type="submission" date="2024-09" db="EMBL/GenBank/DDBJ databases">
        <title>Draft genome sequence of Candidatus Magnetaquicoccaceae bacterium FCR-1.</title>
        <authorList>
            <person name="Shimoshige H."/>
            <person name="Shimamura S."/>
            <person name="Taoka A."/>
            <person name="Kobayashi H."/>
            <person name="Maekawa T."/>
        </authorList>
    </citation>
    <scope>NUCLEOTIDE SEQUENCE [LARGE SCALE GENOMIC DNA]</scope>
    <source>
        <strain evidence="3 4">FCR-1</strain>
    </source>
</reference>
<dbReference type="SMART" id="SM00091">
    <property type="entry name" value="PAS"/>
    <property type="match status" value="1"/>
</dbReference>
<dbReference type="NCBIfam" id="TIGR00229">
    <property type="entry name" value="sensory_box"/>
    <property type="match status" value="1"/>
</dbReference>
<dbReference type="InterPro" id="IPR043128">
    <property type="entry name" value="Rev_trsase/Diguanyl_cyclase"/>
</dbReference>
<dbReference type="InterPro" id="IPR035965">
    <property type="entry name" value="PAS-like_dom_sf"/>
</dbReference>
<dbReference type="InterPro" id="IPR000160">
    <property type="entry name" value="GGDEF_dom"/>
</dbReference>
<feature type="domain" description="EAL" evidence="1">
    <location>
        <begin position="318"/>
        <end position="573"/>
    </location>
</feature>
<dbReference type="InterPro" id="IPR052155">
    <property type="entry name" value="Biofilm_reg_signaling"/>
</dbReference>
<dbReference type="Gene3D" id="3.30.450.20">
    <property type="entry name" value="PAS domain"/>
    <property type="match status" value="1"/>
</dbReference>
<proteinExistence type="predicted"/>
<dbReference type="NCBIfam" id="TIGR00254">
    <property type="entry name" value="GGDEF"/>
    <property type="match status" value="1"/>
</dbReference>
<comment type="caution">
    <text evidence="3">The sequence shown here is derived from an EMBL/GenBank/DDBJ whole genome shotgun (WGS) entry which is preliminary data.</text>
</comment>
<dbReference type="CDD" id="cd00130">
    <property type="entry name" value="PAS"/>
    <property type="match status" value="1"/>
</dbReference>
<evidence type="ECO:0000259" key="2">
    <source>
        <dbReference type="PROSITE" id="PS50887"/>
    </source>
</evidence>
<dbReference type="PANTHER" id="PTHR44757:SF2">
    <property type="entry name" value="BIOFILM ARCHITECTURE MAINTENANCE PROTEIN MBAA"/>
    <property type="match status" value="1"/>
</dbReference>
<dbReference type="InterPro" id="IPR029787">
    <property type="entry name" value="Nucleotide_cyclase"/>
</dbReference>
<dbReference type="Pfam" id="PF00989">
    <property type="entry name" value="PAS"/>
    <property type="match status" value="1"/>
</dbReference>
<keyword evidence="4" id="KW-1185">Reference proteome</keyword>
<dbReference type="Gene3D" id="3.30.70.270">
    <property type="match status" value="1"/>
</dbReference>
<dbReference type="InterPro" id="IPR013767">
    <property type="entry name" value="PAS_fold"/>
</dbReference>
<sequence>MTISETSDHPLLEDPSGAATIEDCRRLLENLPEGVLVHRDGVILLANRVAAQILSLKRSEELTGASILTFFNNDAWKRLLQTIADQPSMTPQFWSAELELTRHDDRAATIDTATGWSLFHDEPVLVTTLRDITQLKRGEEEMRRQANYDTLTGLPNRSLFLDRLHRELIRARRANSRVALMFIDLDRFKWVNDTLGHAAGDELLRETSKRLLACVRKSDTVARLGGDEFTVILPDMARGPYAERVAAEILSRLVLPYSLMGQEAFISGSVGVTVYPDDANDLDSLLKNADTAMYRAKSDGRNAYRFYTPDMHAEAEERVALEKDLHHALERNELVIHYQPIVDLATGRLVGAESFLRWEHPTRGSVSPGTFVRLAEETGLIARITAWTIQTACAQAQAWRQRPDSADFIISVNISCTRCRELSTDDRIPEILQITGLPPSALILEITENILSEDESKAMNMLQHLSRLGVNLWLDDFGTGYSSLSVLKRLPVNGIKIDRTFIPDITADSESGILVQAILSLAKALNRKVIGEGIESLQQADFLRSRGCDMGQGYLFHKPVPAEIFTALLGTVYPLN</sequence>
<dbReference type="EMBL" id="BAAFGK010000002">
    <property type="protein sequence ID" value="GAB0056423.1"/>
    <property type="molecule type" value="Genomic_DNA"/>
</dbReference>
<dbReference type="Gene3D" id="3.20.20.450">
    <property type="entry name" value="EAL domain"/>
    <property type="match status" value="1"/>
</dbReference>
<accession>A0ABQ0C6B1</accession>